<keyword evidence="3" id="KW-1185">Reference proteome</keyword>
<evidence type="ECO:0000313" key="3">
    <source>
        <dbReference type="Proteomes" id="UP000018467"/>
    </source>
</evidence>
<feature type="compositionally biased region" description="Low complexity" evidence="1">
    <location>
        <begin position="280"/>
        <end position="291"/>
    </location>
</feature>
<evidence type="ECO:0000256" key="1">
    <source>
        <dbReference type="SAM" id="MobiDB-lite"/>
    </source>
</evidence>
<dbReference type="InParanoid" id="A0A3B1K950"/>
<feature type="compositionally biased region" description="Basic and acidic residues" evidence="1">
    <location>
        <begin position="160"/>
        <end position="171"/>
    </location>
</feature>
<name>A0A3B1K950_ASTMX</name>
<accession>A0A3B1K950</accession>
<feature type="compositionally biased region" description="Polar residues" evidence="1">
    <location>
        <begin position="398"/>
        <end position="409"/>
    </location>
</feature>
<dbReference type="AlphaFoldDB" id="A0A3B1K950"/>
<sequence length="597" mass="65291">MGRRAAETTNPVPALGVPLAGGRAVLSQKWGPLCSVGVQTSPGLRTLPSLKRRNQSMGTTHGVSVSTETMSLDRVRPVTKGKLQNCISNMSQDDMSQEGGIYCQIKSVPTNSKSGYKGSFKRNPRYVNGSIVAPELVGGVCSEGAEAEEAGAQARTNMQEPRRGQSLKGEKARPVAHCGIVSSYATPPRPCRMVTSPRLCGTCGRRQSQAPPCMVHACRKRAANQIRASMTLPTPPKKDLPKLQKQHSTETNTTSSFHTQNTHKDSDTISTHSQKRDTTTQETQTQANTAAPQMVHNKICRTDLLTTQLSKRQSKLKSSQQTQTSQTGSPAKKTPPTESKTDEKQHTPKETQPKEETVNKQNAAAPESAHSSVYVTPKPPPPVLSIGVESKATPTLPPKNSSHTKSTEATPKAFLPKSPKTQKSPKSEIKNTPKTSPPDSKPKVQNEPETKPCPTDTTKPPIKDMAAPDIPQCNGVPTALHGLLQDIEDNLLSNQEKIKVLLNVIQDLEKSKAMSEGRCSYRTGQDINNCSTCQKTACIIYSVEHDFRLQEGRFQNVLEALDMEYDVPAPIPKQPVPSRPRTKNRVKKLRKKCFWWL</sequence>
<evidence type="ECO:0000313" key="2">
    <source>
        <dbReference type="Ensembl" id="ENSAMXP00000051227.1"/>
    </source>
</evidence>
<feature type="compositionally biased region" description="Polar residues" evidence="1">
    <location>
        <begin position="249"/>
        <end position="260"/>
    </location>
</feature>
<reference evidence="3" key="2">
    <citation type="journal article" date="2014" name="Nat. Commun.">
        <title>The cavefish genome reveals candidate genes for eye loss.</title>
        <authorList>
            <person name="McGaugh S.E."/>
            <person name="Gross J.B."/>
            <person name="Aken B."/>
            <person name="Blin M."/>
            <person name="Borowsky R."/>
            <person name="Chalopin D."/>
            <person name="Hinaux H."/>
            <person name="Jeffery W.R."/>
            <person name="Keene A."/>
            <person name="Ma L."/>
            <person name="Minx P."/>
            <person name="Murphy D."/>
            <person name="O'Quin K.E."/>
            <person name="Retaux S."/>
            <person name="Rohner N."/>
            <person name="Searle S.M."/>
            <person name="Stahl B.A."/>
            <person name="Tabin C."/>
            <person name="Volff J.N."/>
            <person name="Yoshizawa M."/>
            <person name="Warren W.C."/>
        </authorList>
    </citation>
    <scope>NUCLEOTIDE SEQUENCE [LARGE SCALE GENOMIC DNA]</scope>
    <source>
        <strain evidence="3">female</strain>
    </source>
</reference>
<dbReference type="GeneTree" id="ENSGT01090000260190"/>
<feature type="compositionally biased region" description="Basic and acidic residues" evidence="1">
    <location>
        <begin position="440"/>
        <end position="450"/>
    </location>
</feature>
<dbReference type="Pfam" id="PF15265">
    <property type="entry name" value="FAM196"/>
    <property type="match status" value="1"/>
</dbReference>
<reference evidence="3" key="1">
    <citation type="submission" date="2013-03" db="EMBL/GenBank/DDBJ databases">
        <authorList>
            <person name="Jeffery W."/>
            <person name="Warren W."/>
            <person name="Wilson R.K."/>
        </authorList>
    </citation>
    <scope>NUCLEOTIDE SEQUENCE</scope>
    <source>
        <strain evidence="3">female</strain>
    </source>
</reference>
<dbReference type="PANTHER" id="PTHR28682:SF2">
    <property type="entry name" value="PROTEIN INSYN2B"/>
    <property type="match status" value="1"/>
</dbReference>
<feature type="compositionally biased region" description="Basic and acidic residues" evidence="1">
    <location>
        <begin position="339"/>
        <end position="358"/>
    </location>
</feature>
<proteinExistence type="predicted"/>
<feature type="compositionally biased region" description="Low complexity" evidence="1">
    <location>
        <begin position="310"/>
        <end position="329"/>
    </location>
</feature>
<organism evidence="2 3">
    <name type="scientific">Astyanax mexicanus</name>
    <name type="common">Blind cave fish</name>
    <name type="synonym">Astyanax fasciatus mexicanus</name>
    <dbReference type="NCBI Taxonomy" id="7994"/>
    <lineage>
        <taxon>Eukaryota</taxon>
        <taxon>Metazoa</taxon>
        <taxon>Chordata</taxon>
        <taxon>Craniata</taxon>
        <taxon>Vertebrata</taxon>
        <taxon>Euteleostomi</taxon>
        <taxon>Actinopterygii</taxon>
        <taxon>Neopterygii</taxon>
        <taxon>Teleostei</taxon>
        <taxon>Ostariophysi</taxon>
        <taxon>Characiformes</taxon>
        <taxon>Characoidei</taxon>
        <taxon>Acestrorhamphidae</taxon>
        <taxon>Acestrorhamphinae</taxon>
        <taxon>Astyanax</taxon>
    </lineage>
</organism>
<dbReference type="Ensembl" id="ENSAMXT00000042340.1">
    <property type="protein sequence ID" value="ENSAMXP00000051227.1"/>
    <property type="gene ID" value="ENSAMXG00000038281.1"/>
</dbReference>
<dbReference type="InterPro" id="IPR029337">
    <property type="entry name" value="INSYN2"/>
</dbReference>
<dbReference type="PANTHER" id="PTHR28682">
    <property type="entry name" value="INHIBITORY SYNAPTIC FACTOR 2A-RELATED"/>
    <property type="match status" value="1"/>
</dbReference>
<reference evidence="2" key="3">
    <citation type="submission" date="2025-08" db="UniProtKB">
        <authorList>
            <consortium name="Ensembl"/>
        </authorList>
    </citation>
    <scope>IDENTIFICATION</scope>
</reference>
<protein>
    <submittedName>
        <fullName evidence="2">Inhibitory synaptic factor family member 2B</fullName>
    </submittedName>
</protein>
<feature type="region of interest" description="Disordered" evidence="1">
    <location>
        <begin position="310"/>
        <end position="470"/>
    </location>
</feature>
<dbReference type="Bgee" id="ENSAMXG00000038281">
    <property type="expression patterns" value="Expressed in camera-type eye and 3 other cell types or tissues"/>
</dbReference>
<dbReference type="Proteomes" id="UP000018467">
    <property type="component" value="Unassembled WGS sequence"/>
</dbReference>
<feature type="region of interest" description="Disordered" evidence="1">
    <location>
        <begin position="148"/>
        <end position="171"/>
    </location>
</feature>
<reference evidence="2" key="4">
    <citation type="submission" date="2025-09" db="UniProtKB">
        <authorList>
            <consortium name="Ensembl"/>
        </authorList>
    </citation>
    <scope>IDENTIFICATION</scope>
</reference>
<feature type="region of interest" description="Disordered" evidence="1">
    <location>
        <begin position="227"/>
        <end position="297"/>
    </location>
</feature>